<organism evidence="5 6">
    <name type="scientific">Hymenolepis diminuta</name>
    <name type="common">Rat tapeworm</name>
    <dbReference type="NCBI Taxonomy" id="6216"/>
    <lineage>
        <taxon>Eukaryota</taxon>
        <taxon>Metazoa</taxon>
        <taxon>Spiralia</taxon>
        <taxon>Lophotrochozoa</taxon>
        <taxon>Platyhelminthes</taxon>
        <taxon>Cestoda</taxon>
        <taxon>Eucestoda</taxon>
        <taxon>Cyclophyllidea</taxon>
        <taxon>Hymenolepididae</taxon>
        <taxon>Hymenolepis</taxon>
    </lineage>
</organism>
<protein>
    <recommendedName>
        <fullName evidence="4">SH3 domain-containing protein</fullName>
    </recommendedName>
</protein>
<dbReference type="InterPro" id="IPR001452">
    <property type="entry name" value="SH3_domain"/>
</dbReference>
<dbReference type="SUPFAM" id="SSF50044">
    <property type="entry name" value="SH3-domain"/>
    <property type="match status" value="1"/>
</dbReference>
<evidence type="ECO:0000259" key="4">
    <source>
        <dbReference type="PROSITE" id="PS50002"/>
    </source>
</evidence>
<feature type="compositionally biased region" description="Basic and acidic residues" evidence="3">
    <location>
        <begin position="222"/>
        <end position="231"/>
    </location>
</feature>
<dbReference type="InterPro" id="IPR036028">
    <property type="entry name" value="SH3-like_dom_sf"/>
</dbReference>
<feature type="compositionally biased region" description="Low complexity" evidence="3">
    <location>
        <begin position="8"/>
        <end position="30"/>
    </location>
</feature>
<sequence length="258" mass="27631">MENLSPFTSTTSTGSTTNTTNSANSSNTASENTTILARALFDNTAEVSQELTFTRGDVLTVLKKDPPGFEGWWICNLAGKVGIAPGNRLEILGSVKPKNKPSTSRSTPPANVPTKIVKVLVNPLETDPYDELPTVFEVPPAVPPHPNKTEQSFYANLYENYPTGGASEGRNGSPHSRQPSSSPRPTSPKAEEIPGKTVSFFGPASMNTKTTLPVMQASTDLNSRHNQDHPLPDSIPKLSVKRTGLSSVAQSSKPSVRF</sequence>
<evidence type="ECO:0000256" key="2">
    <source>
        <dbReference type="PROSITE-ProRule" id="PRU00192"/>
    </source>
</evidence>
<dbReference type="GO" id="GO:0016477">
    <property type="term" value="P:cell migration"/>
    <property type="evidence" value="ECO:0007669"/>
    <property type="project" value="TreeGrafter"/>
</dbReference>
<gene>
    <name evidence="5" type="ORF">WMSIL1_LOCUS3075</name>
</gene>
<keyword evidence="6" id="KW-1185">Reference proteome</keyword>
<dbReference type="PROSITE" id="PS50002">
    <property type="entry name" value="SH3"/>
    <property type="match status" value="1"/>
</dbReference>
<feature type="compositionally biased region" description="Low complexity" evidence="3">
    <location>
        <begin position="173"/>
        <end position="188"/>
    </location>
</feature>
<feature type="compositionally biased region" description="Polar residues" evidence="3">
    <location>
        <begin position="244"/>
        <end position="258"/>
    </location>
</feature>
<accession>A0A564Y639</accession>
<feature type="domain" description="SH3" evidence="4">
    <location>
        <begin position="32"/>
        <end position="94"/>
    </location>
</feature>
<dbReference type="GO" id="GO:0005886">
    <property type="term" value="C:plasma membrane"/>
    <property type="evidence" value="ECO:0007669"/>
    <property type="project" value="TreeGrafter"/>
</dbReference>
<dbReference type="PANTHER" id="PTHR10654">
    <property type="entry name" value="CAS SCAFFOLDING PROTEIN"/>
    <property type="match status" value="1"/>
</dbReference>
<dbReference type="GO" id="GO:0007169">
    <property type="term" value="P:cell surface receptor protein tyrosine kinase signaling pathway"/>
    <property type="evidence" value="ECO:0007669"/>
    <property type="project" value="TreeGrafter"/>
</dbReference>
<feature type="region of interest" description="Disordered" evidence="3">
    <location>
        <begin position="159"/>
        <end position="258"/>
    </location>
</feature>
<evidence type="ECO:0000256" key="1">
    <source>
        <dbReference type="ARBA" id="ARBA00022443"/>
    </source>
</evidence>
<dbReference type="Pfam" id="PF07653">
    <property type="entry name" value="SH3_2"/>
    <property type="match status" value="1"/>
</dbReference>
<dbReference type="Gene3D" id="2.30.30.40">
    <property type="entry name" value="SH3 Domains"/>
    <property type="match status" value="1"/>
</dbReference>
<keyword evidence="1 2" id="KW-0728">SH3 domain</keyword>
<dbReference type="FunFam" id="2.30.30.40:FF:000009">
    <property type="entry name" value="Breast cancer anti-estrogen resistance 1"/>
    <property type="match status" value="1"/>
</dbReference>
<dbReference type="SMART" id="SM00326">
    <property type="entry name" value="SH3"/>
    <property type="match status" value="1"/>
</dbReference>
<dbReference type="Proteomes" id="UP000321570">
    <property type="component" value="Unassembled WGS sequence"/>
</dbReference>
<feature type="non-terminal residue" evidence="5">
    <location>
        <position position="258"/>
    </location>
</feature>
<feature type="region of interest" description="Disordered" evidence="3">
    <location>
        <begin position="1"/>
        <end position="30"/>
    </location>
</feature>
<evidence type="ECO:0000313" key="5">
    <source>
        <dbReference type="EMBL" id="VUZ42616.1"/>
    </source>
</evidence>
<dbReference type="InterPro" id="IPR037362">
    <property type="entry name" value="CAS_fam"/>
</dbReference>
<feature type="compositionally biased region" description="Polar residues" evidence="3">
    <location>
        <begin position="205"/>
        <end position="221"/>
    </location>
</feature>
<dbReference type="GO" id="GO:0005737">
    <property type="term" value="C:cytoplasm"/>
    <property type="evidence" value="ECO:0007669"/>
    <property type="project" value="TreeGrafter"/>
</dbReference>
<evidence type="ECO:0000313" key="6">
    <source>
        <dbReference type="Proteomes" id="UP000321570"/>
    </source>
</evidence>
<proteinExistence type="predicted"/>
<dbReference type="EMBL" id="CABIJS010000089">
    <property type="protein sequence ID" value="VUZ42616.1"/>
    <property type="molecule type" value="Genomic_DNA"/>
</dbReference>
<dbReference type="CDD" id="cd11844">
    <property type="entry name" value="SH3_CAS"/>
    <property type="match status" value="1"/>
</dbReference>
<evidence type="ECO:0000256" key="3">
    <source>
        <dbReference type="SAM" id="MobiDB-lite"/>
    </source>
</evidence>
<name>A0A564Y639_HYMDI</name>
<dbReference type="PANTHER" id="PTHR10654:SF18">
    <property type="entry name" value="IP17195P"/>
    <property type="match status" value="1"/>
</dbReference>
<dbReference type="AlphaFoldDB" id="A0A564Y639"/>
<reference evidence="5 6" key="1">
    <citation type="submission" date="2019-07" db="EMBL/GenBank/DDBJ databases">
        <authorList>
            <person name="Jastrzebski P J."/>
            <person name="Paukszto L."/>
            <person name="Jastrzebski P J."/>
        </authorList>
    </citation>
    <scope>NUCLEOTIDE SEQUENCE [LARGE SCALE GENOMIC DNA]</scope>
    <source>
        <strain evidence="5 6">WMS-il1</strain>
    </source>
</reference>